<comment type="catalytic activity">
    <reaction evidence="10">
        <text>Mg(2+)(in) = Mg(2+)(out)</text>
        <dbReference type="Rhea" id="RHEA:29827"/>
        <dbReference type="ChEBI" id="CHEBI:18420"/>
    </reaction>
</comment>
<keyword evidence="8 12" id="KW-0406">Ion transport</keyword>
<evidence type="ECO:0000313" key="13">
    <source>
        <dbReference type="EMBL" id="OIQ50625.1"/>
    </source>
</evidence>
<dbReference type="InterPro" id="IPR045861">
    <property type="entry name" value="CorA_cytoplasmic_dom"/>
</dbReference>
<feature type="transmembrane region" description="Helical" evidence="12">
    <location>
        <begin position="296"/>
        <end position="316"/>
    </location>
</feature>
<protein>
    <recommendedName>
        <fullName evidence="12">Magnesium transport protein CorA</fullName>
    </recommendedName>
</protein>
<keyword evidence="3 12" id="KW-0813">Transport</keyword>
<dbReference type="OrthoDB" id="9803416at2"/>
<dbReference type="SUPFAM" id="SSF144083">
    <property type="entry name" value="Magnesium transport protein CorA, transmembrane region"/>
    <property type="match status" value="1"/>
</dbReference>
<comment type="function">
    <text evidence="11">Mediates influx of magnesium ions. Alternates between open and closed states. Activated by low cytoplasmic Mg(2+) levels. Inactive when cytoplasmic Mg(2+) levels are high.</text>
</comment>
<dbReference type="GO" id="GO:0005886">
    <property type="term" value="C:plasma membrane"/>
    <property type="evidence" value="ECO:0007669"/>
    <property type="project" value="UniProtKB-SubCell"/>
</dbReference>
<evidence type="ECO:0000256" key="9">
    <source>
        <dbReference type="ARBA" id="ARBA00023136"/>
    </source>
</evidence>
<dbReference type="GO" id="GO:0015087">
    <property type="term" value="F:cobalt ion transmembrane transporter activity"/>
    <property type="evidence" value="ECO:0007669"/>
    <property type="project" value="UniProtKB-UniRule"/>
</dbReference>
<keyword evidence="14" id="KW-1185">Reference proteome</keyword>
<reference evidence="13 14" key="1">
    <citation type="submission" date="2015-09" db="EMBL/GenBank/DDBJ databases">
        <title>Genome of Desulfovibrio dechloracetivorans BerOc1, a mercury methylating strain isolated from highly hydrocarbons and metals contaminated coastal sediments.</title>
        <authorList>
            <person name="Goni Urriza M."/>
            <person name="Gassie C."/>
            <person name="Bouchez O."/>
            <person name="Klopp C."/>
            <person name="Ranchou-Peyruse A."/>
            <person name="Remy G."/>
        </authorList>
    </citation>
    <scope>NUCLEOTIDE SEQUENCE [LARGE SCALE GENOMIC DNA]</scope>
    <source>
        <strain evidence="13 14">BerOc1</strain>
    </source>
</reference>
<evidence type="ECO:0000256" key="11">
    <source>
        <dbReference type="ARBA" id="ARBA00045497"/>
    </source>
</evidence>
<comment type="similarity">
    <text evidence="2 12">Belongs to the CorA metal ion transporter (MIT) (TC 1.A.35) family.</text>
</comment>
<evidence type="ECO:0000256" key="12">
    <source>
        <dbReference type="RuleBase" id="RU362010"/>
    </source>
</evidence>
<dbReference type="RefSeq" id="WP_071546049.1">
    <property type="nucleotide sequence ID" value="NZ_LKAQ01000004.1"/>
</dbReference>
<dbReference type="Gene3D" id="3.30.460.20">
    <property type="entry name" value="CorA soluble domain-like"/>
    <property type="match status" value="1"/>
</dbReference>
<dbReference type="EMBL" id="LKAQ01000004">
    <property type="protein sequence ID" value="OIQ50625.1"/>
    <property type="molecule type" value="Genomic_DNA"/>
</dbReference>
<dbReference type="Proteomes" id="UP000181901">
    <property type="component" value="Unassembled WGS sequence"/>
</dbReference>
<comment type="subcellular location">
    <subcellularLocation>
        <location evidence="1">Cell membrane</location>
        <topology evidence="1">Multi-pass membrane protein</topology>
    </subcellularLocation>
    <subcellularLocation>
        <location evidence="12">Membrane</location>
        <topology evidence="12">Multi-pass membrane protein</topology>
    </subcellularLocation>
</comment>
<dbReference type="CDD" id="cd12828">
    <property type="entry name" value="TmCorA-like_1"/>
    <property type="match status" value="1"/>
</dbReference>
<dbReference type="PANTHER" id="PTHR46494">
    <property type="entry name" value="CORA FAMILY METAL ION TRANSPORTER (EUROFUNG)"/>
    <property type="match status" value="1"/>
</dbReference>
<proteinExistence type="inferred from homology"/>
<evidence type="ECO:0000313" key="14">
    <source>
        <dbReference type="Proteomes" id="UP000181901"/>
    </source>
</evidence>
<name>A0A1J5NFZ4_9BACT</name>
<sequence length="354" mass="40759">MARFLKKYDQTAGKPPGSLIFVGQQKTDEPRLRIIDYDENTLRDEIVPDANSLAPCRASRTTSWLNVDGLHVPEVMERVGAAFAISPLILEDIVNTGHRPKMDESPDMVFITLKMLSINEDRDRILSEQLSCVLTGHCLVTFQEQPGDVFEPVRERIRRQSGRLRQRGPDYLLYALLDCVFENYLKVIEILGDRIEAFDEDLLDGPSPELLEEINVYRREMAFVRRAVRPAREIALKLVKTENELVTDEITPYLRDLEDLAEQIAEAVETYREMLNDHLNSYNMAVANRLNDVMKFLTIFATIFIPLSFLAGVYGMNFEFMPELKMRYGYFLLLGGMACVAVGMLLYFKKRKWI</sequence>
<keyword evidence="5 12" id="KW-0812">Transmembrane</keyword>
<evidence type="ECO:0000256" key="7">
    <source>
        <dbReference type="ARBA" id="ARBA00022989"/>
    </source>
</evidence>
<comment type="caution">
    <text evidence="13">The sequence shown here is derived from an EMBL/GenBank/DDBJ whole genome shotgun (WGS) entry which is preliminary data.</text>
</comment>
<keyword evidence="6 12" id="KW-0460">Magnesium</keyword>
<evidence type="ECO:0000256" key="1">
    <source>
        <dbReference type="ARBA" id="ARBA00004651"/>
    </source>
</evidence>
<evidence type="ECO:0000256" key="10">
    <source>
        <dbReference type="ARBA" id="ARBA00034269"/>
    </source>
</evidence>
<dbReference type="FunFam" id="1.20.58.340:FF:000004">
    <property type="entry name" value="Magnesium transport protein CorA"/>
    <property type="match status" value="1"/>
</dbReference>
<dbReference type="AlphaFoldDB" id="A0A1J5NFZ4"/>
<dbReference type="GO" id="GO:0050897">
    <property type="term" value="F:cobalt ion binding"/>
    <property type="evidence" value="ECO:0007669"/>
    <property type="project" value="TreeGrafter"/>
</dbReference>
<dbReference type="InterPro" id="IPR045863">
    <property type="entry name" value="CorA_TM1_TM2"/>
</dbReference>
<evidence type="ECO:0000256" key="6">
    <source>
        <dbReference type="ARBA" id="ARBA00022842"/>
    </source>
</evidence>
<dbReference type="Gene3D" id="1.20.58.340">
    <property type="entry name" value="Magnesium transport protein CorA, transmembrane region"/>
    <property type="match status" value="2"/>
</dbReference>
<dbReference type="NCBIfam" id="TIGR00383">
    <property type="entry name" value="corA"/>
    <property type="match status" value="1"/>
</dbReference>
<evidence type="ECO:0000256" key="5">
    <source>
        <dbReference type="ARBA" id="ARBA00022692"/>
    </source>
</evidence>
<evidence type="ECO:0000256" key="4">
    <source>
        <dbReference type="ARBA" id="ARBA00022475"/>
    </source>
</evidence>
<keyword evidence="9 12" id="KW-0472">Membrane</keyword>
<evidence type="ECO:0000256" key="2">
    <source>
        <dbReference type="ARBA" id="ARBA00009765"/>
    </source>
</evidence>
<accession>A0A1J5NFZ4</accession>
<gene>
    <name evidence="12 13" type="primary">corA</name>
    <name evidence="13" type="ORF">BerOc1_02566</name>
</gene>
<dbReference type="InterPro" id="IPR004488">
    <property type="entry name" value="Mg/Co-transport_prot_CorA"/>
</dbReference>
<feature type="transmembrane region" description="Helical" evidence="12">
    <location>
        <begin position="328"/>
        <end position="348"/>
    </location>
</feature>
<dbReference type="GO" id="GO:0000287">
    <property type="term" value="F:magnesium ion binding"/>
    <property type="evidence" value="ECO:0007669"/>
    <property type="project" value="TreeGrafter"/>
</dbReference>
<dbReference type="Pfam" id="PF01544">
    <property type="entry name" value="CorA"/>
    <property type="match status" value="1"/>
</dbReference>
<dbReference type="GO" id="GO:0015095">
    <property type="term" value="F:magnesium ion transmembrane transporter activity"/>
    <property type="evidence" value="ECO:0007669"/>
    <property type="project" value="UniProtKB-UniRule"/>
</dbReference>
<evidence type="ECO:0000256" key="3">
    <source>
        <dbReference type="ARBA" id="ARBA00022448"/>
    </source>
</evidence>
<organism evidence="13 14">
    <name type="scientific">Pseudodesulfovibrio hydrargyri</name>
    <dbReference type="NCBI Taxonomy" id="2125990"/>
    <lineage>
        <taxon>Bacteria</taxon>
        <taxon>Pseudomonadati</taxon>
        <taxon>Thermodesulfobacteriota</taxon>
        <taxon>Desulfovibrionia</taxon>
        <taxon>Desulfovibrionales</taxon>
        <taxon>Desulfovibrionaceae</taxon>
    </lineage>
</organism>
<keyword evidence="4 12" id="KW-1003">Cell membrane</keyword>
<keyword evidence="7 12" id="KW-1133">Transmembrane helix</keyword>
<dbReference type="SUPFAM" id="SSF143865">
    <property type="entry name" value="CorA soluble domain-like"/>
    <property type="match status" value="1"/>
</dbReference>
<evidence type="ECO:0000256" key="8">
    <source>
        <dbReference type="ARBA" id="ARBA00023065"/>
    </source>
</evidence>
<dbReference type="PANTHER" id="PTHR46494:SF1">
    <property type="entry name" value="CORA FAMILY METAL ION TRANSPORTER (EUROFUNG)"/>
    <property type="match status" value="1"/>
</dbReference>
<dbReference type="InterPro" id="IPR002523">
    <property type="entry name" value="MgTranspt_CorA/ZnTranspt_ZntB"/>
</dbReference>